<feature type="domain" description="Peptidoglycan beta-N-acetylmuramidase NamZ N-terminal" evidence="1">
    <location>
        <begin position="1"/>
        <end position="116"/>
    </location>
</feature>
<dbReference type="Gene3D" id="3.90.1150.140">
    <property type="match status" value="1"/>
</dbReference>
<evidence type="ECO:0000259" key="2">
    <source>
        <dbReference type="Pfam" id="PF20732"/>
    </source>
</evidence>
<evidence type="ECO:0000259" key="1">
    <source>
        <dbReference type="Pfam" id="PF07075"/>
    </source>
</evidence>
<dbReference type="EMBL" id="BARW01003885">
    <property type="protein sequence ID" value="GAI58998.1"/>
    <property type="molecule type" value="Genomic_DNA"/>
</dbReference>
<dbReference type="GO" id="GO:0033922">
    <property type="term" value="F:peptidoglycan beta-N-acetylmuramidase activity"/>
    <property type="evidence" value="ECO:0007669"/>
    <property type="project" value="InterPro"/>
</dbReference>
<accession>X1PT47</accession>
<dbReference type="Pfam" id="PF20732">
    <property type="entry name" value="NamZ_C"/>
    <property type="match status" value="1"/>
</dbReference>
<reference evidence="3" key="1">
    <citation type="journal article" date="2014" name="Front. Microbiol.">
        <title>High frequency of phylogenetically diverse reductive dehalogenase-homologous genes in deep subseafloor sedimentary metagenomes.</title>
        <authorList>
            <person name="Kawai M."/>
            <person name="Futagami T."/>
            <person name="Toyoda A."/>
            <person name="Takaki Y."/>
            <person name="Nishi S."/>
            <person name="Hori S."/>
            <person name="Arai W."/>
            <person name="Tsubouchi T."/>
            <person name="Morono Y."/>
            <person name="Uchiyama I."/>
            <person name="Ito T."/>
            <person name="Fujiyama A."/>
            <person name="Inagaki F."/>
            <person name="Takami H."/>
        </authorList>
    </citation>
    <scope>NUCLEOTIDE SEQUENCE</scope>
    <source>
        <strain evidence="3">Expedition CK06-06</strain>
    </source>
</reference>
<evidence type="ECO:0008006" key="4">
    <source>
        <dbReference type="Google" id="ProtNLM"/>
    </source>
</evidence>
<dbReference type="PANTHER" id="PTHR42915:SF1">
    <property type="entry name" value="PEPTIDOGLYCAN BETA-N-ACETYLMURAMIDASE NAMZ"/>
    <property type="match status" value="1"/>
</dbReference>
<sequence>VGTRIYTYIATMAYCIQACAEAGIDFIVLDRPNPLNGLDMEGPVLEYPHFSSFVGLYPIPVRHGMTAGELANYFNENFLKKKANLKVIPMQGWIREMWYDETSLPWIFPSPNMPSLDTATVYPGQVFLEGTNVSEGRGTTRPFELFGAPWIDGFKLTDRLNSLKLEGVIFREAWFTPVFSKFKGKLCGGAQIHVLDRDIFKPWETSLYILQTIKELYPDDFKFHPDYFDKIMGTAKVRNALEQGVKVPQIIKQFREDIEAFAEIRKPYLIY</sequence>
<evidence type="ECO:0000313" key="3">
    <source>
        <dbReference type="EMBL" id="GAI58998.1"/>
    </source>
</evidence>
<dbReference type="InterPro" id="IPR048503">
    <property type="entry name" value="NamZ_C"/>
</dbReference>
<dbReference type="Pfam" id="PF07075">
    <property type="entry name" value="NamZ_N"/>
    <property type="match status" value="1"/>
</dbReference>
<feature type="domain" description="Peptidoglycan beta-N-acetylmuramidase NamZ C-terminal" evidence="2">
    <location>
        <begin position="121"/>
        <end position="271"/>
    </location>
</feature>
<comment type="caution">
    <text evidence="3">The sequence shown here is derived from an EMBL/GenBank/DDBJ whole genome shotgun (WGS) entry which is preliminary data.</text>
</comment>
<gene>
    <name evidence="3" type="ORF">S12H4_09535</name>
</gene>
<dbReference type="PANTHER" id="PTHR42915">
    <property type="entry name" value="HYPOTHETICAL 460 KDA PROTEIN IN FEUA-SIGW INTERGENIC REGION [PRECURSOR]"/>
    <property type="match status" value="1"/>
</dbReference>
<protein>
    <recommendedName>
        <fullName evidence="4">DUF1343 domain-containing protein</fullName>
    </recommendedName>
</protein>
<dbReference type="InterPro" id="IPR048502">
    <property type="entry name" value="NamZ_N"/>
</dbReference>
<proteinExistence type="predicted"/>
<organism evidence="3">
    <name type="scientific">marine sediment metagenome</name>
    <dbReference type="NCBI Taxonomy" id="412755"/>
    <lineage>
        <taxon>unclassified sequences</taxon>
        <taxon>metagenomes</taxon>
        <taxon>ecological metagenomes</taxon>
    </lineage>
</organism>
<feature type="non-terminal residue" evidence="3">
    <location>
        <position position="1"/>
    </location>
</feature>
<dbReference type="InterPro" id="IPR008302">
    <property type="entry name" value="NamZ"/>
</dbReference>
<name>X1PT47_9ZZZZ</name>
<dbReference type="AlphaFoldDB" id="X1PT47"/>